<accession>A0A6B3NBW5</accession>
<keyword evidence="1" id="KW-0472">Membrane</keyword>
<feature type="transmembrane region" description="Helical" evidence="1">
    <location>
        <begin position="130"/>
        <end position="153"/>
    </location>
</feature>
<feature type="transmembrane region" description="Helical" evidence="1">
    <location>
        <begin position="6"/>
        <end position="22"/>
    </location>
</feature>
<name>A0A6B3NBW5_9CYAN</name>
<dbReference type="AlphaFoldDB" id="A0A6B3NBW5"/>
<gene>
    <name evidence="2" type="ORF">F6J89_10720</name>
</gene>
<protein>
    <submittedName>
        <fullName evidence="2">Uncharacterized protein</fullName>
    </submittedName>
</protein>
<comment type="caution">
    <text evidence="2">The sequence shown here is derived from an EMBL/GenBank/DDBJ whole genome shotgun (WGS) entry which is preliminary data.</text>
</comment>
<keyword evidence="1" id="KW-0812">Transmembrane</keyword>
<evidence type="ECO:0000313" key="2">
    <source>
        <dbReference type="EMBL" id="NER28082.1"/>
    </source>
</evidence>
<organism evidence="2">
    <name type="scientific">Symploca sp. SIO1C4</name>
    <dbReference type="NCBI Taxonomy" id="2607765"/>
    <lineage>
        <taxon>Bacteria</taxon>
        <taxon>Bacillati</taxon>
        <taxon>Cyanobacteriota</taxon>
        <taxon>Cyanophyceae</taxon>
        <taxon>Coleofasciculales</taxon>
        <taxon>Coleofasciculaceae</taxon>
        <taxon>Symploca</taxon>
    </lineage>
</organism>
<feature type="transmembrane region" description="Helical" evidence="1">
    <location>
        <begin position="165"/>
        <end position="183"/>
    </location>
</feature>
<keyword evidence="1" id="KW-1133">Transmembrane helix</keyword>
<reference evidence="2" key="1">
    <citation type="submission" date="2019-11" db="EMBL/GenBank/DDBJ databases">
        <title>Genomic insights into an expanded diversity of filamentous marine cyanobacteria reveals the extraordinary biosynthetic potential of Moorea and Okeania.</title>
        <authorList>
            <person name="Ferreira Leao T."/>
            <person name="Wang M."/>
            <person name="Moss N."/>
            <person name="Da Silva R."/>
            <person name="Sanders J."/>
            <person name="Nurk S."/>
            <person name="Gurevich A."/>
            <person name="Humphrey G."/>
            <person name="Reher R."/>
            <person name="Zhu Q."/>
            <person name="Belda-Ferre P."/>
            <person name="Glukhov E."/>
            <person name="Rex R."/>
            <person name="Dorrestein P.C."/>
            <person name="Knight R."/>
            <person name="Pevzner P."/>
            <person name="Gerwick W.H."/>
            <person name="Gerwick L."/>
        </authorList>
    </citation>
    <scope>NUCLEOTIDE SEQUENCE</scope>
    <source>
        <strain evidence="2">SIO1C4</strain>
    </source>
</reference>
<feature type="transmembrane region" description="Helical" evidence="1">
    <location>
        <begin position="71"/>
        <end position="90"/>
    </location>
</feature>
<evidence type="ECO:0000256" key="1">
    <source>
        <dbReference type="SAM" id="Phobius"/>
    </source>
</evidence>
<dbReference type="EMBL" id="JAAHFQ010000168">
    <property type="protein sequence ID" value="NER28082.1"/>
    <property type="molecule type" value="Genomic_DNA"/>
</dbReference>
<proteinExistence type="predicted"/>
<feature type="transmembrane region" description="Helical" evidence="1">
    <location>
        <begin position="203"/>
        <end position="228"/>
    </location>
</feature>
<feature type="transmembrane region" description="Helical" evidence="1">
    <location>
        <begin position="34"/>
        <end position="59"/>
    </location>
</feature>
<feature type="transmembrane region" description="Helical" evidence="1">
    <location>
        <begin position="102"/>
        <end position="124"/>
    </location>
</feature>
<sequence length="246" mass="27381">MTIIPLLIMLELFFIPFLALKARHQGQINQAQMIASFLPVAGLTIWTAIAVILGISGIYESENFYKLYPALWMPVIPITIVFASLALPIVQKGIASILDVTSAHWLVFFQAGRISAIGTAYHTLQDKFPLYFEVAVGIPDLCFGLSALIMGILTMQQKISTRILITWHLIGCLIIVPTAPLLLQLGLPGALQVFTHQPTAEAVYTFPMSLAPIMVVPTFVLFNLLGIWRERRVLKRKQFDYQGDTI</sequence>